<protein>
    <recommendedName>
        <fullName evidence="6">HTH tetR-type domain-containing protein</fullName>
    </recommendedName>
</protein>
<feature type="domain" description="HTH tetR-type" evidence="6">
    <location>
        <begin position="8"/>
        <end position="68"/>
    </location>
</feature>
<dbReference type="SUPFAM" id="SSF48498">
    <property type="entry name" value="Tetracyclin repressor-like, C-terminal domain"/>
    <property type="match status" value="1"/>
</dbReference>
<comment type="caution">
    <text evidence="7">The sequence shown here is derived from an EMBL/GenBank/DDBJ whole genome shotgun (WGS) entry which is preliminary data.</text>
</comment>
<dbReference type="InterPro" id="IPR050109">
    <property type="entry name" value="HTH-type_TetR-like_transc_reg"/>
</dbReference>
<evidence type="ECO:0000256" key="1">
    <source>
        <dbReference type="ARBA" id="ARBA00022491"/>
    </source>
</evidence>
<gene>
    <name evidence="7" type="ORF">CHU93_00675</name>
</gene>
<dbReference type="InterPro" id="IPR001647">
    <property type="entry name" value="HTH_TetR"/>
</dbReference>
<proteinExistence type="predicted"/>
<dbReference type="InterPro" id="IPR039538">
    <property type="entry name" value="BetI_C"/>
</dbReference>
<keyword evidence="2" id="KW-0805">Transcription regulation</keyword>
<keyword evidence="8" id="KW-1185">Reference proteome</keyword>
<name>A0A255Z6Q1_9SPHN</name>
<evidence type="ECO:0000313" key="8">
    <source>
        <dbReference type="Proteomes" id="UP000216991"/>
    </source>
</evidence>
<dbReference type="EMBL" id="NOXT01000034">
    <property type="protein sequence ID" value="OYQ37101.1"/>
    <property type="molecule type" value="Genomic_DNA"/>
</dbReference>
<accession>A0A255Z6Q1</accession>
<evidence type="ECO:0000256" key="4">
    <source>
        <dbReference type="ARBA" id="ARBA00023163"/>
    </source>
</evidence>
<reference evidence="7 8" key="1">
    <citation type="submission" date="2017-07" db="EMBL/GenBank/DDBJ databases">
        <title>Sandarakinorhabdus cyanobacteriorum sp. nov., a novel bacterium isolated from cyanobacterial aggregates in a eutrophic lake.</title>
        <authorList>
            <person name="Cai H."/>
        </authorList>
    </citation>
    <scope>NUCLEOTIDE SEQUENCE [LARGE SCALE GENOMIC DNA]</scope>
    <source>
        <strain evidence="7 8">TH057</strain>
    </source>
</reference>
<dbReference type="PANTHER" id="PTHR30055">
    <property type="entry name" value="HTH-TYPE TRANSCRIPTIONAL REGULATOR RUTR"/>
    <property type="match status" value="1"/>
</dbReference>
<dbReference type="OrthoDB" id="9809265at2"/>
<evidence type="ECO:0000256" key="5">
    <source>
        <dbReference type="PROSITE-ProRule" id="PRU00335"/>
    </source>
</evidence>
<evidence type="ECO:0000256" key="2">
    <source>
        <dbReference type="ARBA" id="ARBA00023015"/>
    </source>
</evidence>
<dbReference type="PROSITE" id="PS50977">
    <property type="entry name" value="HTH_TETR_2"/>
    <property type="match status" value="1"/>
</dbReference>
<dbReference type="InterPro" id="IPR009057">
    <property type="entry name" value="Homeodomain-like_sf"/>
</dbReference>
<keyword evidence="3 5" id="KW-0238">DNA-binding</keyword>
<evidence type="ECO:0000313" key="7">
    <source>
        <dbReference type="EMBL" id="OYQ37101.1"/>
    </source>
</evidence>
<dbReference type="PANTHER" id="PTHR30055:SF228">
    <property type="entry name" value="TRANSCRIPTIONAL REGULATOR-RELATED"/>
    <property type="match status" value="1"/>
</dbReference>
<evidence type="ECO:0000256" key="3">
    <source>
        <dbReference type="ARBA" id="ARBA00023125"/>
    </source>
</evidence>
<evidence type="ECO:0000259" key="6">
    <source>
        <dbReference type="PROSITE" id="PS50977"/>
    </source>
</evidence>
<dbReference type="GO" id="GO:0000976">
    <property type="term" value="F:transcription cis-regulatory region binding"/>
    <property type="evidence" value="ECO:0007669"/>
    <property type="project" value="TreeGrafter"/>
</dbReference>
<dbReference type="SUPFAM" id="SSF46689">
    <property type="entry name" value="Homeodomain-like"/>
    <property type="match status" value="1"/>
</dbReference>
<keyword evidence="4" id="KW-0804">Transcription</keyword>
<dbReference type="InterPro" id="IPR036271">
    <property type="entry name" value="Tet_transcr_reg_TetR-rel_C_sf"/>
</dbReference>
<feature type="DNA-binding region" description="H-T-H motif" evidence="5">
    <location>
        <begin position="31"/>
        <end position="50"/>
    </location>
</feature>
<dbReference type="Pfam" id="PF13977">
    <property type="entry name" value="TetR_C_6"/>
    <property type="match status" value="1"/>
</dbReference>
<dbReference type="Proteomes" id="UP000216991">
    <property type="component" value="Unassembled WGS sequence"/>
</dbReference>
<dbReference type="Pfam" id="PF00440">
    <property type="entry name" value="TetR_N"/>
    <property type="match status" value="1"/>
</dbReference>
<dbReference type="RefSeq" id="WP_094472299.1">
    <property type="nucleotide sequence ID" value="NZ_NOXT01000034.1"/>
</dbReference>
<dbReference type="GO" id="GO:0003700">
    <property type="term" value="F:DNA-binding transcription factor activity"/>
    <property type="evidence" value="ECO:0007669"/>
    <property type="project" value="TreeGrafter"/>
</dbReference>
<keyword evidence="1" id="KW-0678">Repressor</keyword>
<dbReference type="Gene3D" id="1.10.357.10">
    <property type="entry name" value="Tetracycline Repressor, domain 2"/>
    <property type="match status" value="1"/>
</dbReference>
<organism evidence="7 8">
    <name type="scientific">Sandarakinorhabdus cyanobacteriorum</name>
    <dbReference type="NCBI Taxonomy" id="1981098"/>
    <lineage>
        <taxon>Bacteria</taxon>
        <taxon>Pseudomonadati</taxon>
        <taxon>Pseudomonadota</taxon>
        <taxon>Alphaproteobacteria</taxon>
        <taxon>Sphingomonadales</taxon>
        <taxon>Sphingosinicellaceae</taxon>
        <taxon>Sandarakinorhabdus</taxon>
    </lineage>
</organism>
<dbReference type="AlphaFoldDB" id="A0A255Z6Q1"/>
<sequence length="194" mass="21087">MPKVVDHDERRAGFVLASWSVIAEEGLNAATLRRVAAAAGATTGALTHYFTDREALLVETLRSAHFEAGARMLRAASSAGAARDKLRAVILEALPLDDARLREWRVWLAFWGEAVGNPQLRKENEIRIAEWRDLIETLVAPLVGQPRAVEAAVSELLSLVDGIGLRLALAAPAEREDLRADAHSIVDRATARVA</sequence>